<organism evidence="1 2">
    <name type="scientific">Coleofasciculus chthonoplastes PCC 7420</name>
    <dbReference type="NCBI Taxonomy" id="118168"/>
    <lineage>
        <taxon>Bacteria</taxon>
        <taxon>Bacillati</taxon>
        <taxon>Cyanobacteriota</taxon>
        <taxon>Cyanophyceae</taxon>
        <taxon>Coleofasciculales</taxon>
        <taxon>Coleofasciculaceae</taxon>
        <taxon>Coleofasciculus</taxon>
    </lineage>
</organism>
<dbReference type="AlphaFoldDB" id="B4VHY3"/>
<dbReference type="RefSeq" id="WP_006098056.1">
    <property type="nucleotide sequence ID" value="NZ_DS989841.1"/>
</dbReference>
<protein>
    <submittedName>
        <fullName evidence="1">Uncharacterized protein</fullName>
    </submittedName>
</protein>
<reference evidence="1 2" key="1">
    <citation type="submission" date="2008-07" db="EMBL/GenBank/DDBJ databases">
        <authorList>
            <person name="Tandeau de Marsac N."/>
            <person name="Ferriera S."/>
            <person name="Johnson J."/>
            <person name="Kravitz S."/>
            <person name="Beeson K."/>
            <person name="Sutton G."/>
            <person name="Rogers Y.-H."/>
            <person name="Friedman R."/>
            <person name="Frazier M."/>
            <person name="Venter J.C."/>
        </authorList>
    </citation>
    <scope>NUCLEOTIDE SEQUENCE [LARGE SCALE GENOMIC DNA]</scope>
    <source>
        <strain evidence="1 2">PCC 7420</strain>
    </source>
</reference>
<evidence type="ECO:0000313" key="1">
    <source>
        <dbReference type="EMBL" id="EDX78580.1"/>
    </source>
</evidence>
<proteinExistence type="predicted"/>
<dbReference type="EMBL" id="DS989841">
    <property type="protein sequence ID" value="EDX78580.1"/>
    <property type="molecule type" value="Genomic_DNA"/>
</dbReference>
<evidence type="ECO:0000313" key="2">
    <source>
        <dbReference type="Proteomes" id="UP000003835"/>
    </source>
</evidence>
<keyword evidence="2" id="KW-1185">Reference proteome</keyword>
<gene>
    <name evidence="1" type="ORF">MC7420_7233</name>
</gene>
<name>B4VHY3_9CYAN</name>
<dbReference type="Proteomes" id="UP000003835">
    <property type="component" value="Unassembled WGS sequence"/>
</dbReference>
<dbReference type="STRING" id="118168.MC7420_7233"/>
<sequence>MEILEQLRRYDEAGEAGGDSAVQLFLPSWTRFSDFPGKIAIANVFR</sequence>
<dbReference type="HOGENOM" id="CLU_3182395_0_0_3"/>
<accession>B4VHY3</accession>